<evidence type="ECO:0000256" key="1">
    <source>
        <dbReference type="SAM" id="MobiDB-lite"/>
    </source>
</evidence>
<feature type="compositionally biased region" description="Pro residues" evidence="1">
    <location>
        <begin position="1"/>
        <end position="11"/>
    </location>
</feature>
<dbReference type="EMBL" id="BSXT01001907">
    <property type="protein sequence ID" value="GMF46034.1"/>
    <property type="molecule type" value="Genomic_DNA"/>
</dbReference>
<dbReference type="OrthoDB" id="91990at2759"/>
<protein>
    <submittedName>
        <fullName evidence="2">Unnamed protein product</fullName>
    </submittedName>
</protein>
<accession>A0A9W6XVB5</accession>
<sequence length="315" mass="35161">MPATSAPPPPAARSTLHPGRFNPRTSVFQVSSSTDELVARISVNKTGPSSGIPESAQDPEWKHSSMTLVFGELKSLPARNWYRQLARSIRSDWKSLLGSFLVQYCERGVSVASQYYPARKISDETPIEYLHRLNVAGLRAKLPIEGGTPSTRREDVEHFIETLADRDLANQLVLLRLRDTDEVEETLRIRQRSKSRQGGVAVGSDKFRKPAAPTTNSVSAKPSRVVHAIQTADGSSSSGSDNSRSDQNAGYHRIHVAAANDRDAQENQASNYREFPNQNQSPDRDRSPEVKQFSHCGSTRHDNFSCWKRLRRVRV</sequence>
<proteinExistence type="predicted"/>
<dbReference type="AlphaFoldDB" id="A0A9W6XVB5"/>
<dbReference type="Proteomes" id="UP001165121">
    <property type="component" value="Unassembled WGS sequence"/>
</dbReference>
<feature type="region of interest" description="Disordered" evidence="1">
    <location>
        <begin position="1"/>
        <end position="25"/>
    </location>
</feature>
<feature type="region of interest" description="Disordered" evidence="1">
    <location>
        <begin position="189"/>
        <end position="225"/>
    </location>
</feature>
<name>A0A9W6XVB5_9STRA</name>
<gene>
    <name evidence="2" type="ORF">Pfra01_001677400</name>
</gene>
<feature type="compositionally biased region" description="Polar residues" evidence="1">
    <location>
        <begin position="266"/>
        <end position="281"/>
    </location>
</feature>
<feature type="region of interest" description="Disordered" evidence="1">
    <location>
        <begin position="262"/>
        <end position="298"/>
    </location>
</feature>
<organism evidence="2 3">
    <name type="scientific">Phytophthora fragariaefolia</name>
    <dbReference type="NCBI Taxonomy" id="1490495"/>
    <lineage>
        <taxon>Eukaryota</taxon>
        <taxon>Sar</taxon>
        <taxon>Stramenopiles</taxon>
        <taxon>Oomycota</taxon>
        <taxon>Peronosporomycetes</taxon>
        <taxon>Peronosporales</taxon>
        <taxon>Peronosporaceae</taxon>
        <taxon>Phytophthora</taxon>
    </lineage>
</organism>
<keyword evidence="3" id="KW-1185">Reference proteome</keyword>
<evidence type="ECO:0000313" key="2">
    <source>
        <dbReference type="EMBL" id="GMF46034.1"/>
    </source>
</evidence>
<evidence type="ECO:0000313" key="3">
    <source>
        <dbReference type="Proteomes" id="UP001165121"/>
    </source>
</evidence>
<reference evidence="2" key="1">
    <citation type="submission" date="2023-04" db="EMBL/GenBank/DDBJ databases">
        <title>Phytophthora fragariaefolia NBRC 109709.</title>
        <authorList>
            <person name="Ichikawa N."/>
            <person name="Sato H."/>
            <person name="Tonouchi N."/>
        </authorList>
    </citation>
    <scope>NUCLEOTIDE SEQUENCE</scope>
    <source>
        <strain evidence="2">NBRC 109709</strain>
    </source>
</reference>
<comment type="caution">
    <text evidence="2">The sequence shown here is derived from an EMBL/GenBank/DDBJ whole genome shotgun (WGS) entry which is preliminary data.</text>
</comment>